<comment type="subcellular location">
    <subcellularLocation>
        <location evidence="1">Nucleus</location>
    </subcellularLocation>
</comment>
<accession>D8RTX2</accession>
<evidence type="ECO:0008006" key="6">
    <source>
        <dbReference type="Google" id="ProtNLM"/>
    </source>
</evidence>
<dbReference type="GO" id="GO:0000398">
    <property type="term" value="P:mRNA splicing, via spliceosome"/>
    <property type="evidence" value="ECO:0000318"/>
    <property type="project" value="GO_Central"/>
</dbReference>
<dbReference type="Pfam" id="PF01125">
    <property type="entry name" value="BUD31"/>
    <property type="match status" value="1"/>
</dbReference>
<evidence type="ECO:0000256" key="3">
    <source>
        <dbReference type="ARBA" id="ARBA00023242"/>
    </source>
</evidence>
<dbReference type="InterPro" id="IPR001748">
    <property type="entry name" value="BUD31"/>
</dbReference>
<dbReference type="AlphaFoldDB" id="D8RTX2"/>
<dbReference type="EMBL" id="GL377590">
    <property type="protein sequence ID" value="EFJ24308.1"/>
    <property type="molecule type" value="Genomic_DNA"/>
</dbReference>
<dbReference type="PRINTS" id="PR00322">
    <property type="entry name" value="G10"/>
</dbReference>
<dbReference type="PANTHER" id="PTHR19411">
    <property type="entry name" value="PROTEIN BUD31-RELATED"/>
    <property type="match status" value="1"/>
</dbReference>
<dbReference type="STRING" id="88036.D8RTX2"/>
<name>D8RTX2_SELML</name>
<proteinExistence type="inferred from homology"/>
<dbReference type="eggNOG" id="KOG3404">
    <property type="taxonomic scope" value="Eukaryota"/>
</dbReference>
<organism evidence="5">
    <name type="scientific">Selaginella moellendorffii</name>
    <name type="common">Spikemoss</name>
    <dbReference type="NCBI Taxonomy" id="88036"/>
    <lineage>
        <taxon>Eukaryota</taxon>
        <taxon>Viridiplantae</taxon>
        <taxon>Streptophyta</taxon>
        <taxon>Embryophyta</taxon>
        <taxon>Tracheophyta</taxon>
        <taxon>Lycopodiopsida</taxon>
        <taxon>Selaginellales</taxon>
        <taxon>Selaginellaceae</taxon>
        <taxon>Selaginella</taxon>
    </lineage>
</organism>
<reference evidence="4 5" key="1">
    <citation type="journal article" date="2011" name="Science">
        <title>The Selaginella genome identifies genetic changes associated with the evolution of vascular plants.</title>
        <authorList>
            <person name="Banks J.A."/>
            <person name="Nishiyama T."/>
            <person name="Hasebe M."/>
            <person name="Bowman J.L."/>
            <person name="Gribskov M."/>
            <person name="dePamphilis C."/>
            <person name="Albert V.A."/>
            <person name="Aono N."/>
            <person name="Aoyama T."/>
            <person name="Ambrose B.A."/>
            <person name="Ashton N.W."/>
            <person name="Axtell M.J."/>
            <person name="Barker E."/>
            <person name="Barker M.S."/>
            <person name="Bennetzen J.L."/>
            <person name="Bonawitz N.D."/>
            <person name="Chapple C."/>
            <person name="Cheng C."/>
            <person name="Correa L.G."/>
            <person name="Dacre M."/>
            <person name="DeBarry J."/>
            <person name="Dreyer I."/>
            <person name="Elias M."/>
            <person name="Engstrom E.M."/>
            <person name="Estelle M."/>
            <person name="Feng L."/>
            <person name="Finet C."/>
            <person name="Floyd S.K."/>
            <person name="Frommer W.B."/>
            <person name="Fujita T."/>
            <person name="Gramzow L."/>
            <person name="Gutensohn M."/>
            <person name="Harholt J."/>
            <person name="Hattori M."/>
            <person name="Heyl A."/>
            <person name="Hirai T."/>
            <person name="Hiwatashi Y."/>
            <person name="Ishikawa M."/>
            <person name="Iwata M."/>
            <person name="Karol K.G."/>
            <person name="Koehler B."/>
            <person name="Kolukisaoglu U."/>
            <person name="Kubo M."/>
            <person name="Kurata T."/>
            <person name="Lalonde S."/>
            <person name="Li K."/>
            <person name="Li Y."/>
            <person name="Litt A."/>
            <person name="Lyons E."/>
            <person name="Manning G."/>
            <person name="Maruyama T."/>
            <person name="Michael T.P."/>
            <person name="Mikami K."/>
            <person name="Miyazaki S."/>
            <person name="Morinaga S."/>
            <person name="Murata T."/>
            <person name="Mueller-Roeber B."/>
            <person name="Nelson D.R."/>
            <person name="Obara M."/>
            <person name="Oguri Y."/>
            <person name="Olmstead R.G."/>
            <person name="Onodera N."/>
            <person name="Petersen B.L."/>
            <person name="Pils B."/>
            <person name="Prigge M."/>
            <person name="Rensing S.A."/>
            <person name="Riano-Pachon D.M."/>
            <person name="Roberts A.W."/>
            <person name="Sato Y."/>
            <person name="Scheller H.V."/>
            <person name="Schulz B."/>
            <person name="Schulz C."/>
            <person name="Shakirov E.V."/>
            <person name="Shibagaki N."/>
            <person name="Shinohara N."/>
            <person name="Shippen D.E."/>
            <person name="Soerensen I."/>
            <person name="Sotooka R."/>
            <person name="Sugimoto N."/>
            <person name="Sugita M."/>
            <person name="Sumikawa N."/>
            <person name="Tanurdzic M."/>
            <person name="Theissen G."/>
            <person name="Ulvskov P."/>
            <person name="Wakazuki S."/>
            <person name="Weng J.K."/>
            <person name="Willats W.W."/>
            <person name="Wipf D."/>
            <person name="Wolf P.G."/>
            <person name="Yang L."/>
            <person name="Zimmer A.D."/>
            <person name="Zhu Q."/>
            <person name="Mitros T."/>
            <person name="Hellsten U."/>
            <person name="Loque D."/>
            <person name="Otillar R."/>
            <person name="Salamov A."/>
            <person name="Schmutz J."/>
            <person name="Shapiro H."/>
            <person name="Lindquist E."/>
            <person name="Lucas S."/>
            <person name="Rokhsar D."/>
            <person name="Grigoriev I.V."/>
        </authorList>
    </citation>
    <scope>NUCLEOTIDE SEQUENCE [LARGE SCALE GENOMIC DNA]</scope>
</reference>
<sequence>MRLPSVKPEGWSQIEERLNSFETRMREVVNNPIEDKRRCEDSWEISKINHQRSRYIFDLYHKEKTISRELYEFCVEYKLVDGSLMTHWKRQGFETLCCSSCIHKANFNFGTACVCRVPRTNREVKVLECQTCGCKGCASGD</sequence>
<comment type="similarity">
    <text evidence="2">Belongs to the BUD31 (G10) family.</text>
</comment>
<dbReference type="GO" id="GO:0005681">
    <property type="term" value="C:spliceosomal complex"/>
    <property type="evidence" value="ECO:0000318"/>
    <property type="project" value="GO_Central"/>
</dbReference>
<evidence type="ECO:0000256" key="2">
    <source>
        <dbReference type="ARBA" id="ARBA00005287"/>
    </source>
</evidence>
<dbReference type="KEGG" id="smo:SELMODRAFT_102081"/>
<gene>
    <name evidence="4" type="ORF">SELMODRAFT_102081</name>
</gene>
<evidence type="ECO:0000313" key="4">
    <source>
        <dbReference type="EMBL" id="EFJ24308.1"/>
    </source>
</evidence>
<dbReference type="Gramene" id="EFJ24308">
    <property type="protein sequence ID" value="EFJ24308"/>
    <property type="gene ID" value="SELMODRAFT_102081"/>
</dbReference>
<keyword evidence="5" id="KW-1185">Reference proteome</keyword>
<keyword evidence="3" id="KW-0539">Nucleus</keyword>
<dbReference type="OrthoDB" id="277109at2759"/>
<dbReference type="Proteomes" id="UP000001514">
    <property type="component" value="Unassembled WGS sequence"/>
</dbReference>
<evidence type="ECO:0000256" key="1">
    <source>
        <dbReference type="ARBA" id="ARBA00004123"/>
    </source>
</evidence>
<dbReference type="HOGENOM" id="CLU_087132_1_1_1"/>
<evidence type="ECO:0000313" key="5">
    <source>
        <dbReference type="Proteomes" id="UP000001514"/>
    </source>
</evidence>
<dbReference type="PANTHER" id="PTHR19411:SF0">
    <property type="entry name" value="PROTEIN BUD31 HOMOLOG"/>
    <property type="match status" value="1"/>
</dbReference>
<protein>
    <recommendedName>
        <fullName evidence="6">G10 protein</fullName>
    </recommendedName>
</protein>
<dbReference type="InParanoid" id="D8RTX2"/>